<reference evidence="2 3" key="1">
    <citation type="journal article" date="2024" name="Front. Microbiol.">
        <title>Pangenomic and biochemical analyses of Helcococcus ovis reveal widespread tetracycline resistance and a novel bacterial species, Helcococcus bovis.</title>
        <authorList>
            <person name="Cunha F."/>
            <person name="Zhai Y."/>
            <person name="Casaro S."/>
            <person name="Jones K.L."/>
            <person name="Hernandez M."/>
            <person name="Bisinotto R.S."/>
            <person name="Kariyawasam S."/>
            <person name="Brown M.B."/>
            <person name="Phillips A."/>
            <person name="Jeong K.C."/>
            <person name="Galvao K.N."/>
        </authorList>
    </citation>
    <scope>NUCLEOTIDE SEQUENCE [LARGE SCALE GENOMIC DNA]</scope>
    <source>
        <strain evidence="2 3">KG197</strain>
    </source>
</reference>
<feature type="transmembrane region" description="Helical" evidence="1">
    <location>
        <begin position="116"/>
        <end position="135"/>
    </location>
</feature>
<keyword evidence="1" id="KW-1133">Transmembrane helix</keyword>
<feature type="transmembrane region" description="Helical" evidence="1">
    <location>
        <begin position="31"/>
        <end position="56"/>
    </location>
</feature>
<proteinExistence type="predicted"/>
<feature type="transmembrane region" description="Helical" evidence="1">
    <location>
        <begin position="190"/>
        <end position="211"/>
    </location>
</feature>
<dbReference type="Proteomes" id="UP001629536">
    <property type="component" value="Unassembled WGS sequence"/>
</dbReference>
<evidence type="ECO:0000256" key="1">
    <source>
        <dbReference type="SAM" id="Phobius"/>
    </source>
</evidence>
<evidence type="ECO:0000313" key="2">
    <source>
        <dbReference type="EMBL" id="MFM1524878.1"/>
    </source>
</evidence>
<comment type="caution">
    <text evidence="2">The sequence shown here is derived from an EMBL/GenBank/DDBJ whole genome shotgun (WGS) entry which is preliminary data.</text>
</comment>
<dbReference type="Pfam" id="PF16949">
    <property type="entry name" value="ABC_tran_2"/>
    <property type="match status" value="1"/>
</dbReference>
<feature type="transmembrane region" description="Helical" evidence="1">
    <location>
        <begin position="450"/>
        <end position="476"/>
    </location>
</feature>
<evidence type="ECO:0008006" key="4">
    <source>
        <dbReference type="Google" id="ProtNLM"/>
    </source>
</evidence>
<keyword evidence="1" id="KW-0812">Transmembrane</keyword>
<gene>
    <name evidence="2" type="ORF">ABGF40_04255</name>
</gene>
<dbReference type="EMBL" id="JBFNFH010000007">
    <property type="protein sequence ID" value="MFM1524878.1"/>
    <property type="molecule type" value="Genomic_DNA"/>
</dbReference>
<protein>
    <recommendedName>
        <fullName evidence="4">ABC transporter permease</fullName>
    </recommendedName>
</protein>
<sequence length="561" mass="63141">MTNILQLLKKDFGFYYTFKSIFKDKKARNKLLGGVFGFAIIIFYLYLAQVALLNVYNLFLEKGLADELIVLSQFAFLFLILVFFTTTIISKFYYSNDIKILLRLPIKSEEIMTSRIIFYAVSSLFYGILISFPIILKTGLYLNKSIIFYILSVVVLFLISLILINIVTLIVVYVMKFINKSATLKNMLKYVAYILFFAMVIGIQFAFQFFAKELNESVLLESVGNAKSTLLNVFPQIRLGTNVLMSDNILTSILSLIVLIVIAAVTTFITVTFGKKALVSGILNVNSSKSKKIKLSKSDINNTSTLRLIYRKELKNIFGNAIYLINKVTFGLIMTIAFGIPFLTNSEFNVVQSINDLHNKIALIKNGNILLVTGAIMIVTDFTLFASSGSELTSSTFSREGKNIWLMKVLPISAKDQILGRLLASSTLIMIATSPLVILINFIARFKLYIIIGSLISMFITSMFASAITFIPGILWPYTNWDNPNQAVKGGRSIIPSIGIILLTIALVIITVVSLGIDTILFSDFVFLYPIFWNMIFAILGYVFYKLDLKLYKKYLVRMGK</sequence>
<evidence type="ECO:0000313" key="3">
    <source>
        <dbReference type="Proteomes" id="UP001629536"/>
    </source>
</evidence>
<feature type="transmembrane region" description="Helical" evidence="1">
    <location>
        <begin position="147"/>
        <end position="178"/>
    </location>
</feature>
<feature type="transmembrane region" description="Helical" evidence="1">
    <location>
        <begin position="497"/>
        <end position="521"/>
    </location>
</feature>
<keyword evidence="3" id="KW-1185">Reference proteome</keyword>
<organism evidence="2 3">
    <name type="scientific">Helcococcus bovis</name>
    <dbReference type="NCBI Taxonomy" id="3153252"/>
    <lineage>
        <taxon>Bacteria</taxon>
        <taxon>Bacillati</taxon>
        <taxon>Bacillota</taxon>
        <taxon>Tissierellia</taxon>
        <taxon>Tissierellales</taxon>
        <taxon>Peptoniphilaceae</taxon>
        <taxon>Helcococcus</taxon>
    </lineage>
</organism>
<feature type="transmembrane region" description="Helical" evidence="1">
    <location>
        <begin position="527"/>
        <end position="545"/>
    </location>
</feature>
<feature type="transmembrane region" description="Helical" evidence="1">
    <location>
        <begin position="321"/>
        <end position="343"/>
    </location>
</feature>
<feature type="transmembrane region" description="Helical" evidence="1">
    <location>
        <begin position="363"/>
        <end position="385"/>
    </location>
</feature>
<dbReference type="RefSeq" id="WP_408126542.1">
    <property type="nucleotide sequence ID" value="NZ_JBFNFH010000007.1"/>
</dbReference>
<dbReference type="InterPro" id="IPR031599">
    <property type="entry name" value="ABC_tran_2"/>
</dbReference>
<feature type="transmembrane region" description="Helical" evidence="1">
    <location>
        <begin position="68"/>
        <end position="95"/>
    </location>
</feature>
<feature type="transmembrane region" description="Helical" evidence="1">
    <location>
        <begin position="422"/>
        <end position="444"/>
    </location>
</feature>
<keyword evidence="1" id="KW-0472">Membrane</keyword>
<feature type="transmembrane region" description="Helical" evidence="1">
    <location>
        <begin position="249"/>
        <end position="273"/>
    </location>
</feature>
<name>A0ABW9F6V3_9FIRM</name>
<accession>A0ABW9F6V3</accession>